<keyword evidence="3" id="KW-0863">Zinc-finger</keyword>
<feature type="domain" description="Toprim" evidence="7">
    <location>
        <begin position="82"/>
        <end position="177"/>
    </location>
</feature>
<evidence type="ECO:0000259" key="7">
    <source>
        <dbReference type="PROSITE" id="PS50880"/>
    </source>
</evidence>
<dbReference type="PANTHER" id="PTHR30446:SF0">
    <property type="entry name" value="RECOMBINATION PROTEIN RECR"/>
    <property type="match status" value="1"/>
</dbReference>
<dbReference type="GO" id="GO:0008270">
    <property type="term" value="F:zinc ion binding"/>
    <property type="evidence" value="ECO:0007669"/>
    <property type="project" value="UniProtKB-KW"/>
</dbReference>
<evidence type="ECO:0000313" key="8">
    <source>
        <dbReference type="EMBL" id="SVD10759.1"/>
    </source>
</evidence>
<dbReference type="InterPro" id="IPR015967">
    <property type="entry name" value="Rcmb_RecR_Znf"/>
</dbReference>
<dbReference type="Pfam" id="PF02132">
    <property type="entry name" value="RecR_ZnF"/>
    <property type="match status" value="1"/>
</dbReference>
<name>A0A382SLJ0_9ZZZZ</name>
<dbReference type="HAMAP" id="MF_00017">
    <property type="entry name" value="RecR"/>
    <property type="match status" value="1"/>
</dbReference>
<dbReference type="SUPFAM" id="SSF111304">
    <property type="entry name" value="Recombination protein RecR"/>
    <property type="match status" value="1"/>
</dbReference>
<proteinExistence type="inferred from homology"/>
<dbReference type="GO" id="GO:0006310">
    <property type="term" value="P:DNA recombination"/>
    <property type="evidence" value="ECO:0007669"/>
    <property type="project" value="UniProtKB-KW"/>
</dbReference>
<keyword evidence="2" id="KW-0227">DNA damage</keyword>
<keyword evidence="4" id="KW-0862">Zinc</keyword>
<dbReference type="Pfam" id="PF13662">
    <property type="entry name" value="Toprim_4"/>
    <property type="match status" value="1"/>
</dbReference>
<dbReference type="GO" id="GO:0006281">
    <property type="term" value="P:DNA repair"/>
    <property type="evidence" value="ECO:0007669"/>
    <property type="project" value="UniProtKB-KW"/>
</dbReference>
<evidence type="ECO:0000256" key="5">
    <source>
        <dbReference type="ARBA" id="ARBA00023172"/>
    </source>
</evidence>
<dbReference type="Gene3D" id="1.10.8.420">
    <property type="entry name" value="RecR Domain 1"/>
    <property type="match status" value="1"/>
</dbReference>
<dbReference type="CDD" id="cd01025">
    <property type="entry name" value="TOPRIM_recR"/>
    <property type="match status" value="1"/>
</dbReference>
<reference evidence="8" key="1">
    <citation type="submission" date="2018-05" db="EMBL/GenBank/DDBJ databases">
        <authorList>
            <person name="Lanie J.A."/>
            <person name="Ng W.-L."/>
            <person name="Kazmierczak K.M."/>
            <person name="Andrzejewski T.M."/>
            <person name="Davidsen T.M."/>
            <person name="Wayne K.J."/>
            <person name="Tettelin H."/>
            <person name="Glass J.I."/>
            <person name="Rusch D."/>
            <person name="Podicherti R."/>
            <person name="Tsui H.-C.T."/>
            <person name="Winkler M.E."/>
        </authorList>
    </citation>
    <scope>NUCLEOTIDE SEQUENCE</scope>
</reference>
<protein>
    <recommendedName>
        <fullName evidence="7">Toprim domain-containing protein</fullName>
    </recommendedName>
</protein>
<dbReference type="PROSITE" id="PS50880">
    <property type="entry name" value="TOPRIM"/>
    <property type="match status" value="1"/>
</dbReference>
<sequence length="200" mass="21823">VALEDSGPIAVLIEELIRLPSIGRKTAQRVAFYMLKVPQDQADRLAESIRAVRSSVRPCGICNILTHEDPCTLCADPRRQDDLLCVVEESLDVGAIERTTRFSGRYHVLGHVLSPLDGIGPDELNLAQLLTRVKEGTIREVIVATNPTVEGEATAAYIARLLKPLNVTVSRIATGIPVGGDLEYADEVTMARSLEGRREL</sequence>
<dbReference type="NCBIfam" id="TIGR00615">
    <property type="entry name" value="recR"/>
    <property type="match status" value="1"/>
</dbReference>
<evidence type="ECO:0000256" key="2">
    <source>
        <dbReference type="ARBA" id="ARBA00022763"/>
    </source>
</evidence>
<dbReference type="InterPro" id="IPR000093">
    <property type="entry name" value="DNA_Rcmb_RecR"/>
</dbReference>
<evidence type="ECO:0000256" key="1">
    <source>
        <dbReference type="ARBA" id="ARBA00022723"/>
    </source>
</evidence>
<dbReference type="Gene3D" id="3.40.1360.10">
    <property type="match status" value="1"/>
</dbReference>
<dbReference type="EMBL" id="UINC01129987">
    <property type="protein sequence ID" value="SVD10759.1"/>
    <property type="molecule type" value="Genomic_DNA"/>
</dbReference>
<evidence type="ECO:0000256" key="4">
    <source>
        <dbReference type="ARBA" id="ARBA00022833"/>
    </source>
</evidence>
<organism evidence="8">
    <name type="scientific">marine metagenome</name>
    <dbReference type="NCBI Taxonomy" id="408172"/>
    <lineage>
        <taxon>unclassified sequences</taxon>
        <taxon>metagenomes</taxon>
        <taxon>ecological metagenomes</taxon>
    </lineage>
</organism>
<evidence type="ECO:0000256" key="3">
    <source>
        <dbReference type="ARBA" id="ARBA00022771"/>
    </source>
</evidence>
<dbReference type="PANTHER" id="PTHR30446">
    <property type="entry name" value="RECOMBINATION PROTEIN RECR"/>
    <property type="match status" value="1"/>
</dbReference>
<dbReference type="PROSITE" id="PS01300">
    <property type="entry name" value="RECR"/>
    <property type="match status" value="1"/>
</dbReference>
<keyword evidence="5" id="KW-0233">DNA recombination</keyword>
<dbReference type="InterPro" id="IPR034137">
    <property type="entry name" value="TOPRIM_RecR"/>
</dbReference>
<dbReference type="Gene3D" id="6.10.250.240">
    <property type="match status" value="1"/>
</dbReference>
<keyword evidence="1" id="KW-0479">Metal-binding</keyword>
<dbReference type="InterPro" id="IPR006171">
    <property type="entry name" value="TOPRIM_dom"/>
</dbReference>
<feature type="non-terminal residue" evidence="8">
    <location>
        <position position="1"/>
    </location>
</feature>
<dbReference type="InterPro" id="IPR023627">
    <property type="entry name" value="Rcmb_RecR"/>
</dbReference>
<accession>A0A382SLJ0</accession>
<dbReference type="Pfam" id="PF21175">
    <property type="entry name" value="RecR_C"/>
    <property type="match status" value="1"/>
</dbReference>
<keyword evidence="6" id="KW-0234">DNA repair</keyword>
<gene>
    <name evidence="8" type="ORF">METZ01_LOCUS363613</name>
</gene>
<dbReference type="Pfam" id="PF21176">
    <property type="entry name" value="RecR_HhH"/>
    <property type="match status" value="1"/>
</dbReference>
<dbReference type="GO" id="GO:0003677">
    <property type="term" value="F:DNA binding"/>
    <property type="evidence" value="ECO:0007669"/>
    <property type="project" value="InterPro"/>
</dbReference>
<dbReference type="AlphaFoldDB" id="A0A382SLJ0"/>
<evidence type="ECO:0000256" key="6">
    <source>
        <dbReference type="ARBA" id="ARBA00023204"/>
    </source>
</evidence>
<dbReference type="SMART" id="SM00493">
    <property type="entry name" value="TOPRIM"/>
    <property type="match status" value="1"/>
</dbReference>